<evidence type="ECO:0000259" key="4">
    <source>
        <dbReference type="PROSITE" id="PS50103"/>
    </source>
</evidence>
<feature type="compositionally biased region" description="Basic and acidic residues" evidence="3">
    <location>
        <begin position="450"/>
        <end position="460"/>
    </location>
</feature>
<dbReference type="OrthoDB" id="1928519at2759"/>
<feature type="compositionally biased region" description="Polar residues" evidence="3">
    <location>
        <begin position="384"/>
        <end position="398"/>
    </location>
</feature>
<feature type="region of interest" description="Disordered" evidence="3">
    <location>
        <begin position="427"/>
        <end position="460"/>
    </location>
</feature>
<feature type="zinc finger region" description="C3H1-type" evidence="2">
    <location>
        <begin position="405"/>
        <end position="433"/>
    </location>
</feature>
<keyword evidence="2" id="KW-0479">Metal-binding</keyword>
<dbReference type="GO" id="GO:0003677">
    <property type="term" value="F:DNA binding"/>
    <property type="evidence" value="ECO:0007669"/>
    <property type="project" value="UniProtKB-KW"/>
</dbReference>
<dbReference type="InterPro" id="IPR000571">
    <property type="entry name" value="Znf_CCCH"/>
</dbReference>
<evidence type="ECO:0000313" key="5">
    <source>
        <dbReference type="EMBL" id="KAF6136134.1"/>
    </source>
</evidence>
<gene>
    <name evidence="5" type="ORF">GIB67_030182</name>
</gene>
<evidence type="ECO:0000256" key="1">
    <source>
        <dbReference type="ARBA" id="ARBA00023125"/>
    </source>
</evidence>
<comment type="caution">
    <text evidence="5">The sequence shown here is derived from an EMBL/GenBank/DDBJ whole genome shotgun (WGS) entry which is preliminary data.</text>
</comment>
<evidence type="ECO:0000256" key="3">
    <source>
        <dbReference type="SAM" id="MobiDB-lite"/>
    </source>
</evidence>
<feature type="domain" description="C3H1-type" evidence="4">
    <location>
        <begin position="405"/>
        <end position="433"/>
    </location>
</feature>
<keyword evidence="1" id="KW-0238">DNA-binding</keyword>
<protein>
    <recommendedName>
        <fullName evidence="4">C3H1-type domain-containing protein</fullName>
    </recommendedName>
</protein>
<dbReference type="PANTHER" id="PTHR33400">
    <property type="entry name" value="ZINC FINGER CCCH DOMAIN-CONTAINING PROTEIN 6-RELATED"/>
    <property type="match status" value="1"/>
</dbReference>
<dbReference type="GO" id="GO:0008270">
    <property type="term" value="F:zinc ion binding"/>
    <property type="evidence" value="ECO:0007669"/>
    <property type="project" value="UniProtKB-KW"/>
</dbReference>
<proteinExistence type="predicted"/>
<organism evidence="5 6">
    <name type="scientific">Kingdonia uniflora</name>
    <dbReference type="NCBI Taxonomy" id="39325"/>
    <lineage>
        <taxon>Eukaryota</taxon>
        <taxon>Viridiplantae</taxon>
        <taxon>Streptophyta</taxon>
        <taxon>Embryophyta</taxon>
        <taxon>Tracheophyta</taxon>
        <taxon>Spermatophyta</taxon>
        <taxon>Magnoliopsida</taxon>
        <taxon>Ranunculales</taxon>
        <taxon>Circaeasteraceae</taxon>
        <taxon>Kingdonia</taxon>
    </lineage>
</organism>
<dbReference type="PANTHER" id="PTHR33400:SF2">
    <property type="entry name" value="ZINC FINGER CCCH DOMAIN-CONTAINING PROTEIN 6"/>
    <property type="match status" value="1"/>
</dbReference>
<evidence type="ECO:0000256" key="2">
    <source>
        <dbReference type="PROSITE-ProRule" id="PRU00723"/>
    </source>
</evidence>
<dbReference type="EMBL" id="JACGCM010002757">
    <property type="protein sequence ID" value="KAF6136134.1"/>
    <property type="molecule type" value="Genomic_DNA"/>
</dbReference>
<sequence>MPSPFPVRLFLSEDSPSKVGLGAQDDLQAKASWLLHSTGTGSDDNLPPGFEGPQSTDQMKIDLSEMPLIKWKCPPRLVLNPHWQVVAGEESKDSEVQNQRNMRVLEAIYPRTSSIPSSPSVSAEVEQSHYDDKRAPLIPITPIEEEDVVSQSLDSVVPVTKLPVLNQNLSSPVSLPSKPPSNEKPALGVVPGAEPDVAAAASAAFAAIMMSNEQGSLIDPDLLIKILSNPKLIEKFLTNCGPPQSNPQPAPPKPGATPINMSVPLFTPPPAPIQPRTPSVNMSGPSSAPPVNMINMSCPLPAPPANMSVPVPLPVLITNPAGPMLRPPPPPPRNLQMPIPVPASKAPPPPMKDLNYYKNLIQQHGGERHEVQDQAPPQFGNPYKNQYPGSHIDMSQNSKPRDSKNKSWKPCMYFNSSRGCKNGVNCGYTHDSSVQQRKANMPEAQSAKRMKFDREITGRS</sequence>
<keyword evidence="6" id="KW-1185">Reference proteome</keyword>
<dbReference type="AlphaFoldDB" id="A0A7J7L0R6"/>
<dbReference type="PROSITE" id="PS50103">
    <property type="entry name" value="ZF_C3H1"/>
    <property type="match status" value="1"/>
</dbReference>
<name>A0A7J7L0R6_9MAGN</name>
<keyword evidence="2" id="KW-0863">Zinc-finger</keyword>
<evidence type="ECO:0000313" key="6">
    <source>
        <dbReference type="Proteomes" id="UP000541444"/>
    </source>
</evidence>
<feature type="region of interest" description="Disordered" evidence="3">
    <location>
        <begin position="384"/>
        <end position="407"/>
    </location>
</feature>
<dbReference type="Proteomes" id="UP000541444">
    <property type="component" value="Unassembled WGS sequence"/>
</dbReference>
<accession>A0A7J7L0R6</accession>
<keyword evidence="2" id="KW-0862">Zinc</keyword>
<reference evidence="5 6" key="1">
    <citation type="journal article" date="2020" name="IScience">
        <title>Genome Sequencing of the Endangered Kingdonia uniflora (Circaeasteraceae, Ranunculales) Reveals Potential Mechanisms of Evolutionary Specialization.</title>
        <authorList>
            <person name="Sun Y."/>
            <person name="Deng T."/>
            <person name="Zhang A."/>
            <person name="Moore M.J."/>
            <person name="Landis J.B."/>
            <person name="Lin N."/>
            <person name="Zhang H."/>
            <person name="Zhang X."/>
            <person name="Huang J."/>
            <person name="Zhang X."/>
            <person name="Sun H."/>
            <person name="Wang H."/>
        </authorList>
    </citation>
    <scope>NUCLEOTIDE SEQUENCE [LARGE SCALE GENOMIC DNA]</scope>
    <source>
        <strain evidence="5">TB1705</strain>
        <tissue evidence="5">Leaf</tissue>
    </source>
</reference>